<dbReference type="GO" id="GO:0005737">
    <property type="term" value="C:cytoplasm"/>
    <property type="evidence" value="ECO:0007669"/>
    <property type="project" value="TreeGrafter"/>
</dbReference>
<organism evidence="2 3">
    <name type="scientific">Tardiphaga robiniae</name>
    <dbReference type="NCBI Taxonomy" id="943830"/>
    <lineage>
        <taxon>Bacteria</taxon>
        <taxon>Pseudomonadati</taxon>
        <taxon>Pseudomonadota</taxon>
        <taxon>Alphaproteobacteria</taxon>
        <taxon>Hyphomicrobiales</taxon>
        <taxon>Nitrobacteraceae</taxon>
        <taxon>Tardiphaga</taxon>
    </lineage>
</organism>
<dbReference type="GO" id="GO:0016791">
    <property type="term" value="F:phosphatase activity"/>
    <property type="evidence" value="ECO:0007669"/>
    <property type="project" value="TreeGrafter"/>
</dbReference>
<dbReference type="SUPFAM" id="SSF56300">
    <property type="entry name" value="Metallo-dependent phosphatases"/>
    <property type="match status" value="1"/>
</dbReference>
<dbReference type="Pfam" id="PF00149">
    <property type="entry name" value="Metallophos"/>
    <property type="match status" value="1"/>
</dbReference>
<dbReference type="Proteomes" id="UP000076574">
    <property type="component" value="Unassembled WGS sequence"/>
</dbReference>
<comment type="caution">
    <text evidence="2">The sequence shown here is derived from an EMBL/GenBank/DDBJ whole genome shotgun (WGS) entry which is preliminary data.</text>
</comment>
<protein>
    <submittedName>
        <fullName evidence="2">Serine/threonine protein phosphatase</fullName>
    </submittedName>
</protein>
<dbReference type="InterPro" id="IPR029052">
    <property type="entry name" value="Metallo-depent_PP-like"/>
</dbReference>
<sequence length="234" mass="24755">MAGEGSQTFVIPDLHGRRDLLDAALLRIEAHAGGKEATIVVLGDYVDKGPDSRGVIARLRAGVAPGLRLAMLKGNHDALMVGVLRGDVAVANWLAKGGDTALASYGGDIADVPVHDIDWLDGRPLWHVDAHRVYVHAGVDPALPLAQQDPVLLMTKRYADDDASGHDAGEGARHVVHGHDRHADGPLLKQGRSNLDTYAWKTGRLVIGVFDDALPGGPVELIEITAPADPTAMP</sequence>
<gene>
    <name evidence="2" type="ORF">A4A58_18440</name>
</gene>
<dbReference type="PANTHER" id="PTHR42850">
    <property type="entry name" value="METALLOPHOSPHOESTERASE"/>
    <property type="match status" value="1"/>
</dbReference>
<evidence type="ECO:0000259" key="1">
    <source>
        <dbReference type="Pfam" id="PF00149"/>
    </source>
</evidence>
<dbReference type="EMBL" id="LVYV01000055">
    <property type="protein sequence ID" value="KZD20707.1"/>
    <property type="molecule type" value="Genomic_DNA"/>
</dbReference>
<accession>A0A163XC57</accession>
<name>A0A163XC57_9BRAD</name>
<evidence type="ECO:0000313" key="3">
    <source>
        <dbReference type="Proteomes" id="UP000076574"/>
    </source>
</evidence>
<dbReference type="STRING" id="943830.A4A58_18440"/>
<dbReference type="Gene3D" id="3.60.21.10">
    <property type="match status" value="1"/>
</dbReference>
<dbReference type="OrthoDB" id="9807890at2"/>
<dbReference type="InterPro" id="IPR004843">
    <property type="entry name" value="Calcineurin-like_PHP"/>
</dbReference>
<dbReference type="InterPro" id="IPR050126">
    <property type="entry name" value="Ap4A_hydrolase"/>
</dbReference>
<dbReference type="RefSeq" id="WP_068738375.1">
    <property type="nucleotide sequence ID" value="NZ_LVYV01000055.1"/>
</dbReference>
<dbReference type="AlphaFoldDB" id="A0A163XC57"/>
<keyword evidence="3" id="KW-1185">Reference proteome</keyword>
<dbReference type="PANTHER" id="PTHR42850:SF4">
    <property type="entry name" value="ZINC-DEPENDENT ENDOPOLYPHOSPHATASE"/>
    <property type="match status" value="1"/>
</dbReference>
<reference evidence="2 3" key="1">
    <citation type="submission" date="2016-03" db="EMBL/GenBank/DDBJ databases">
        <title>Microsymbionts genomes from the relict species Vavilovia formosa (Stev.) Fed.</title>
        <authorList>
            <person name="Kopat V."/>
            <person name="Chirak E."/>
            <person name="Kimeklis A."/>
            <person name="Andronov E."/>
        </authorList>
    </citation>
    <scope>NUCLEOTIDE SEQUENCE [LARGE SCALE GENOMIC DNA]</scope>
    <source>
        <strain evidence="2 3">Vaf07</strain>
    </source>
</reference>
<evidence type="ECO:0000313" key="2">
    <source>
        <dbReference type="EMBL" id="KZD20707.1"/>
    </source>
</evidence>
<proteinExistence type="predicted"/>
<feature type="domain" description="Calcineurin-like phosphoesterase" evidence="1">
    <location>
        <begin position="10"/>
        <end position="160"/>
    </location>
</feature>